<protein>
    <submittedName>
        <fullName evidence="1">Uncharacterized protein</fullName>
    </submittedName>
</protein>
<reference evidence="1 2" key="1">
    <citation type="submission" date="2013-03" db="EMBL/GenBank/DDBJ databases">
        <title>Whole genome shotgun sequencing of Clostridium sartagoforme AAU1.</title>
        <authorList>
            <person name="Joshi C.G."/>
            <person name="Duggirala S.M."/>
            <person name="Nathani N.M."/>
            <person name="Bhatt V.D."/>
            <person name="Patel A.K."/>
            <person name="Pandya P.R."/>
            <person name="KaPatel J.A."/>
        </authorList>
    </citation>
    <scope>NUCLEOTIDE SEQUENCE [LARGE SCALE GENOMIC DNA]</scope>
    <source>
        <strain evidence="1 2">AAU1</strain>
    </source>
</reference>
<evidence type="ECO:0000313" key="1">
    <source>
        <dbReference type="EMBL" id="EOR26119.1"/>
    </source>
</evidence>
<accession>R9C9S7</accession>
<sequence>MAVGELAITPPSIKPLYDGKYVGAAELDNIASLTLKFVVRFSDKLLKNIGSQESLVIPFTLKEGIKIYFLRSPILKSSGK</sequence>
<dbReference type="Proteomes" id="UP000013988">
    <property type="component" value="Unassembled WGS sequence"/>
</dbReference>
<name>R9C9S7_9CLOT</name>
<organism evidence="1 2">
    <name type="scientific">Clostridium sartagoforme AAU1</name>
    <dbReference type="NCBI Taxonomy" id="1202534"/>
    <lineage>
        <taxon>Bacteria</taxon>
        <taxon>Bacillati</taxon>
        <taxon>Bacillota</taxon>
        <taxon>Clostridia</taxon>
        <taxon>Eubacteriales</taxon>
        <taxon>Clostridiaceae</taxon>
        <taxon>Clostridium</taxon>
    </lineage>
</organism>
<dbReference type="EMBL" id="ASRV01000103">
    <property type="protein sequence ID" value="EOR26119.1"/>
    <property type="molecule type" value="Genomic_DNA"/>
</dbReference>
<dbReference type="PATRIC" id="fig|1202534.3.peg.1804"/>
<proteinExistence type="predicted"/>
<dbReference type="AlphaFoldDB" id="R9C9S7"/>
<keyword evidence="2" id="KW-1185">Reference proteome</keyword>
<evidence type="ECO:0000313" key="2">
    <source>
        <dbReference type="Proteomes" id="UP000013988"/>
    </source>
</evidence>
<gene>
    <name evidence="1" type="ORF">A500_09028</name>
</gene>
<comment type="caution">
    <text evidence="1">The sequence shown here is derived from an EMBL/GenBank/DDBJ whole genome shotgun (WGS) entry which is preliminary data.</text>
</comment>